<evidence type="ECO:0000313" key="2">
    <source>
        <dbReference type="EMBL" id="RJT32590.1"/>
    </source>
</evidence>
<feature type="signal peptide" evidence="1">
    <location>
        <begin position="1"/>
        <end position="17"/>
    </location>
</feature>
<dbReference type="AlphaFoldDB" id="A0A3A5KC30"/>
<evidence type="ECO:0000256" key="1">
    <source>
        <dbReference type="SAM" id="SignalP"/>
    </source>
</evidence>
<protein>
    <recommendedName>
        <fullName evidence="4">Lipoprotein</fullName>
    </recommendedName>
</protein>
<dbReference type="OrthoDB" id="8401666at2"/>
<gene>
    <name evidence="2" type="ORF">D3227_26595</name>
</gene>
<reference evidence="2 3" key="1">
    <citation type="submission" date="2018-09" db="EMBL/GenBank/DDBJ databases">
        <title>Mesorhizobium carmichaelinearum sp. nov. isolated from Carmichaelinea spp. root nodules in New Zealand.</title>
        <authorList>
            <person name="De Meyer S.E."/>
        </authorList>
    </citation>
    <scope>NUCLEOTIDE SEQUENCE [LARGE SCALE GENOMIC DNA]</scope>
    <source>
        <strain evidence="2 3">ICMP19557</strain>
    </source>
</reference>
<feature type="chain" id="PRO_5017364660" description="Lipoprotein" evidence="1">
    <location>
        <begin position="18"/>
        <end position="86"/>
    </location>
</feature>
<dbReference type="EMBL" id="QZWZ01000026">
    <property type="protein sequence ID" value="RJT32590.1"/>
    <property type="molecule type" value="Genomic_DNA"/>
</dbReference>
<organism evidence="2 3">
    <name type="scientific">Mesorhizobium waimense</name>
    <dbReference type="NCBI Taxonomy" id="1300307"/>
    <lineage>
        <taxon>Bacteria</taxon>
        <taxon>Pseudomonadati</taxon>
        <taxon>Pseudomonadota</taxon>
        <taxon>Alphaproteobacteria</taxon>
        <taxon>Hyphomicrobiales</taxon>
        <taxon>Phyllobacteriaceae</taxon>
        <taxon>Mesorhizobium</taxon>
    </lineage>
</organism>
<dbReference type="RefSeq" id="WP_120017240.1">
    <property type="nucleotide sequence ID" value="NZ_QZWZ01000026.1"/>
</dbReference>
<proteinExistence type="predicted"/>
<dbReference type="PROSITE" id="PS51257">
    <property type="entry name" value="PROKAR_LIPOPROTEIN"/>
    <property type="match status" value="1"/>
</dbReference>
<keyword evidence="1" id="KW-0732">Signal</keyword>
<comment type="caution">
    <text evidence="2">The sequence shown here is derived from an EMBL/GenBank/DDBJ whole genome shotgun (WGS) entry which is preliminary data.</text>
</comment>
<name>A0A3A5KC30_9HYPH</name>
<accession>A0A3A5KC30</accession>
<evidence type="ECO:0008006" key="4">
    <source>
        <dbReference type="Google" id="ProtNLM"/>
    </source>
</evidence>
<keyword evidence="3" id="KW-1185">Reference proteome</keyword>
<sequence>MKQAIILSAVLPLLALAGCNSTADQWQQATSPSFAGRYEQAKAICEGRAAENFAGANSGLLIRAVSSDAVFRGCMAEQGFVKKSGQ</sequence>
<dbReference type="Proteomes" id="UP000272706">
    <property type="component" value="Unassembled WGS sequence"/>
</dbReference>
<evidence type="ECO:0000313" key="3">
    <source>
        <dbReference type="Proteomes" id="UP000272706"/>
    </source>
</evidence>